<evidence type="ECO:0000256" key="7">
    <source>
        <dbReference type="ARBA" id="ARBA00022839"/>
    </source>
</evidence>
<dbReference type="GO" id="GO:0036297">
    <property type="term" value="P:interstrand cross-link repair"/>
    <property type="evidence" value="ECO:0007669"/>
    <property type="project" value="TreeGrafter"/>
</dbReference>
<dbReference type="Proteomes" id="UP000825935">
    <property type="component" value="Chromosome 17"/>
</dbReference>
<keyword evidence="7" id="KW-0269">Exonuclease</keyword>
<gene>
    <name evidence="14" type="ORF">KP509_17G043700</name>
</gene>
<keyword evidence="15" id="KW-1185">Reference proteome</keyword>
<name>A0A8T2SXE2_CERRI</name>
<dbReference type="Gene3D" id="3.40.50.12650">
    <property type="match status" value="1"/>
</dbReference>
<dbReference type="EMBL" id="CM035422">
    <property type="protein sequence ID" value="KAH7373197.1"/>
    <property type="molecule type" value="Genomic_DNA"/>
</dbReference>
<dbReference type="OMA" id="WRNCEGK"/>
<dbReference type="GO" id="GO:0006310">
    <property type="term" value="P:DNA recombination"/>
    <property type="evidence" value="ECO:0007669"/>
    <property type="project" value="UniProtKB-KW"/>
</dbReference>
<keyword evidence="4" id="KW-0255">Endonuclease</keyword>
<keyword evidence="5" id="KW-0227">DNA damage</keyword>
<evidence type="ECO:0000256" key="6">
    <source>
        <dbReference type="ARBA" id="ARBA00022801"/>
    </source>
</evidence>
<dbReference type="PANTHER" id="PTHR23240:SF8">
    <property type="entry name" value="PROTEIN ARTEMIS"/>
    <property type="match status" value="1"/>
</dbReference>
<dbReference type="Pfam" id="PF07522">
    <property type="entry name" value="DRMBL"/>
    <property type="match status" value="1"/>
</dbReference>
<proteinExistence type="inferred from homology"/>
<evidence type="ECO:0000256" key="4">
    <source>
        <dbReference type="ARBA" id="ARBA00022759"/>
    </source>
</evidence>
<dbReference type="GO" id="GO:0004519">
    <property type="term" value="F:endonuclease activity"/>
    <property type="evidence" value="ECO:0007669"/>
    <property type="project" value="UniProtKB-KW"/>
</dbReference>
<keyword evidence="8" id="KW-0233">DNA recombination</keyword>
<evidence type="ECO:0000259" key="13">
    <source>
        <dbReference type="Pfam" id="PF07522"/>
    </source>
</evidence>
<accession>A0A8T2SXE2</accession>
<dbReference type="GO" id="GO:0035312">
    <property type="term" value="F:5'-3' DNA exonuclease activity"/>
    <property type="evidence" value="ECO:0007669"/>
    <property type="project" value="TreeGrafter"/>
</dbReference>
<evidence type="ECO:0000256" key="2">
    <source>
        <dbReference type="ARBA" id="ARBA00010304"/>
    </source>
</evidence>
<feature type="domain" description="DNA repair metallo-beta-lactamase" evidence="13">
    <location>
        <begin position="252"/>
        <end position="374"/>
    </location>
</feature>
<evidence type="ECO:0000313" key="15">
    <source>
        <dbReference type="Proteomes" id="UP000825935"/>
    </source>
</evidence>
<evidence type="ECO:0000256" key="1">
    <source>
        <dbReference type="ARBA" id="ARBA00004123"/>
    </source>
</evidence>
<organism evidence="14 15">
    <name type="scientific">Ceratopteris richardii</name>
    <name type="common">Triangle waterfern</name>
    <dbReference type="NCBI Taxonomy" id="49495"/>
    <lineage>
        <taxon>Eukaryota</taxon>
        <taxon>Viridiplantae</taxon>
        <taxon>Streptophyta</taxon>
        <taxon>Embryophyta</taxon>
        <taxon>Tracheophyta</taxon>
        <taxon>Polypodiopsida</taxon>
        <taxon>Polypodiidae</taxon>
        <taxon>Polypodiales</taxon>
        <taxon>Pteridineae</taxon>
        <taxon>Pteridaceae</taxon>
        <taxon>Parkerioideae</taxon>
        <taxon>Ceratopteris</taxon>
    </lineage>
</organism>
<comment type="similarity">
    <text evidence="2">Belongs to the DNA repair metallo-beta-lactamase (DRMBL) family.</text>
</comment>
<dbReference type="PANTHER" id="PTHR23240">
    <property type="entry name" value="DNA CROSS-LINK REPAIR PROTEIN PSO2/SNM1-RELATED"/>
    <property type="match status" value="1"/>
</dbReference>
<keyword evidence="10" id="KW-0539">Nucleus</keyword>
<dbReference type="AlphaFoldDB" id="A0A8T2SXE2"/>
<keyword evidence="6" id="KW-0378">Hydrolase</keyword>
<dbReference type="InterPro" id="IPR036866">
    <property type="entry name" value="RibonucZ/Hydroxyglut_hydro"/>
</dbReference>
<evidence type="ECO:0000256" key="11">
    <source>
        <dbReference type="ARBA" id="ARBA00039759"/>
    </source>
</evidence>
<evidence type="ECO:0000256" key="5">
    <source>
        <dbReference type="ARBA" id="ARBA00022763"/>
    </source>
</evidence>
<comment type="caution">
    <text evidence="14">The sequence shown here is derived from an EMBL/GenBank/DDBJ whole genome shotgun (WGS) entry which is preliminary data.</text>
</comment>
<sequence>MSHLRRHEVPLRKRDAERSYGAQLFAVDEWACSKSKVFFLTHMHADHIKGLSQQWRRGPIYCSSITAALFNLKFPNLDIRVLPLDTPTLITLPSRDLLEVTAIDANHCPGSFTDASSIFLVSNFSLYAWWSVMLVFRGDFGCIVHTGDFRWEHGSPKLKMMMKSLASAVGGHRVDLVHLDNTFCNPAFYFPARHVAAQQMVEIITQHEGFDILIAIDMLGKEELLIFIAQQLNTKIRVSPERMLIMEVLGIAEYFTTDTSITKIRAVPRYSVSHKTLSMLNEIRPTVAVVPSGLNSFCKMMSSSPTFSSNIHGKPEIKVALGSPKGSSDIACLEGNNCEMNQIGEKCIHYVPYSLHSCFNELQQFVSFIKPLSVKGNLNFLHLCVSALSDKQVIHRSEAKHPADKGSFPPNEYLDIISRDTASSGRNIHYNKKIKRSDLRRAVYNRSLRSWALLRARRAGGTFLCSDD</sequence>
<dbReference type="GO" id="GO:0006303">
    <property type="term" value="P:double-strand break repair via nonhomologous end joining"/>
    <property type="evidence" value="ECO:0007669"/>
    <property type="project" value="TreeGrafter"/>
</dbReference>
<dbReference type="InterPro" id="IPR011084">
    <property type="entry name" value="DRMBL"/>
</dbReference>
<evidence type="ECO:0000256" key="12">
    <source>
        <dbReference type="ARBA" id="ARBA00042677"/>
    </source>
</evidence>
<keyword evidence="9" id="KW-0234">DNA repair</keyword>
<dbReference type="Gene3D" id="3.60.15.10">
    <property type="entry name" value="Ribonuclease Z/Hydroxyacylglutathione hydrolase-like"/>
    <property type="match status" value="1"/>
</dbReference>
<evidence type="ECO:0000256" key="10">
    <source>
        <dbReference type="ARBA" id="ARBA00023242"/>
    </source>
</evidence>
<reference evidence="14" key="1">
    <citation type="submission" date="2021-08" db="EMBL/GenBank/DDBJ databases">
        <title>WGS assembly of Ceratopteris richardii.</title>
        <authorList>
            <person name="Marchant D.B."/>
            <person name="Chen G."/>
            <person name="Jenkins J."/>
            <person name="Shu S."/>
            <person name="Leebens-Mack J."/>
            <person name="Grimwood J."/>
            <person name="Schmutz J."/>
            <person name="Soltis P."/>
            <person name="Soltis D."/>
            <person name="Chen Z.-H."/>
        </authorList>
    </citation>
    <scope>NUCLEOTIDE SEQUENCE</scope>
    <source>
        <strain evidence="14">Whitten #5841</strain>
        <tissue evidence="14">Leaf</tissue>
    </source>
</reference>
<evidence type="ECO:0000256" key="3">
    <source>
        <dbReference type="ARBA" id="ARBA00022722"/>
    </source>
</evidence>
<evidence type="ECO:0000256" key="8">
    <source>
        <dbReference type="ARBA" id="ARBA00023172"/>
    </source>
</evidence>
<evidence type="ECO:0000313" key="14">
    <source>
        <dbReference type="EMBL" id="KAH7373197.1"/>
    </source>
</evidence>
<dbReference type="OrthoDB" id="262529at2759"/>
<keyword evidence="3" id="KW-0540">Nuclease</keyword>
<dbReference type="GO" id="GO:0005634">
    <property type="term" value="C:nucleus"/>
    <property type="evidence" value="ECO:0007669"/>
    <property type="project" value="UniProtKB-SubCell"/>
</dbReference>
<evidence type="ECO:0000256" key="9">
    <source>
        <dbReference type="ARBA" id="ARBA00023204"/>
    </source>
</evidence>
<comment type="subcellular location">
    <subcellularLocation>
        <location evidence="1">Nucleus</location>
    </subcellularLocation>
</comment>
<dbReference type="SUPFAM" id="SSF56281">
    <property type="entry name" value="Metallo-hydrolase/oxidoreductase"/>
    <property type="match status" value="1"/>
</dbReference>
<protein>
    <recommendedName>
        <fullName evidence="11">Protein artemis</fullName>
    </recommendedName>
    <alternativeName>
        <fullName evidence="12">DNA cross-link repair 1C protein</fullName>
    </alternativeName>
</protein>
<dbReference type="GO" id="GO:0003684">
    <property type="term" value="F:damaged DNA binding"/>
    <property type="evidence" value="ECO:0007669"/>
    <property type="project" value="TreeGrafter"/>
</dbReference>